<keyword evidence="1" id="KW-0346">Stress response</keyword>
<keyword evidence="6" id="KW-1185">Reference proteome</keyword>
<dbReference type="InterPro" id="IPR050325">
    <property type="entry name" value="Prot/Nucl_acid_deglycase"/>
</dbReference>
<proteinExistence type="inferred from homology"/>
<dbReference type="SUPFAM" id="SSF52317">
    <property type="entry name" value="Class I glutamine amidotransferase-like"/>
    <property type="match status" value="1"/>
</dbReference>
<gene>
    <name evidence="5" type="ORF">ACFQKD_14535</name>
</gene>
<dbReference type="Pfam" id="PF01965">
    <property type="entry name" value="DJ-1_PfpI"/>
    <property type="match status" value="1"/>
</dbReference>
<accession>A0ABD5X3Z8</accession>
<dbReference type="AlphaFoldDB" id="A0ABD5X3Z8"/>
<reference evidence="5 6" key="1">
    <citation type="journal article" date="2019" name="Int. J. Syst. Evol. Microbiol.">
        <title>The Global Catalogue of Microorganisms (GCM) 10K type strain sequencing project: providing services to taxonomists for standard genome sequencing and annotation.</title>
        <authorList>
            <consortium name="The Broad Institute Genomics Platform"/>
            <consortium name="The Broad Institute Genome Sequencing Center for Infectious Disease"/>
            <person name="Wu L."/>
            <person name="Ma J."/>
        </authorList>
    </citation>
    <scope>NUCLEOTIDE SEQUENCE [LARGE SCALE GENOMIC DNA]</scope>
    <source>
        <strain evidence="5 6">DT55</strain>
    </source>
</reference>
<comment type="similarity">
    <text evidence="3">Belongs to the peptidase C56 family. HSP31-like subfamily.</text>
</comment>
<organism evidence="5 6">
    <name type="scientific">Halobaculum marinum</name>
    <dbReference type="NCBI Taxonomy" id="3031996"/>
    <lineage>
        <taxon>Archaea</taxon>
        <taxon>Methanobacteriati</taxon>
        <taxon>Methanobacteriota</taxon>
        <taxon>Stenosarchaea group</taxon>
        <taxon>Halobacteria</taxon>
        <taxon>Halobacteriales</taxon>
        <taxon>Haloferacaceae</taxon>
        <taxon>Halobaculum</taxon>
    </lineage>
</organism>
<protein>
    <submittedName>
        <fullName evidence="5">Type 1 glutamine amidotransferase domain-containing protein</fullName>
    </submittedName>
</protein>
<dbReference type="Proteomes" id="UP001596388">
    <property type="component" value="Unassembled WGS sequence"/>
</dbReference>
<keyword evidence="5" id="KW-0315">Glutamine amidotransferase</keyword>
<sequence>MTDSPSALFVVSEEGYWAEECIEPLTTLDAAGVDVTVATPSGSPPVVDERSLDPDDVGEDTVARFREIHETDERLNDPEPLAAVDAADYEAVVFPGGHGTEWDVNQDVHARGALREAVAGDDGVALVVCHAVGILAFTRDQDGGFLVDGRDVTGFPNAWEEGIVDEYDRIEGRKLPYWVEDEVVAAGGNWDAELDADTSVTVDGDLITARGPGSSSAAAETLLAELGVELPA</sequence>
<name>A0ABD5X3Z8_9EURY</name>
<comment type="caution">
    <text evidence="5">The sequence shown here is derived from an EMBL/GenBank/DDBJ whole genome shotgun (WGS) entry which is preliminary data.</text>
</comment>
<dbReference type="InterPro" id="IPR002818">
    <property type="entry name" value="DJ-1/PfpI"/>
</dbReference>
<feature type="domain" description="DJ-1/PfpI" evidence="4">
    <location>
        <begin position="7"/>
        <end position="224"/>
    </location>
</feature>
<evidence type="ECO:0000256" key="3">
    <source>
        <dbReference type="ARBA" id="ARBA00038493"/>
    </source>
</evidence>
<dbReference type="Gene3D" id="3.40.50.880">
    <property type="match status" value="1"/>
</dbReference>
<dbReference type="EMBL" id="JBHTAG010000003">
    <property type="protein sequence ID" value="MFC7098524.1"/>
    <property type="molecule type" value="Genomic_DNA"/>
</dbReference>
<evidence type="ECO:0000313" key="6">
    <source>
        <dbReference type="Proteomes" id="UP001596388"/>
    </source>
</evidence>
<evidence type="ECO:0000256" key="1">
    <source>
        <dbReference type="ARBA" id="ARBA00023016"/>
    </source>
</evidence>
<evidence type="ECO:0000259" key="4">
    <source>
        <dbReference type="Pfam" id="PF01965"/>
    </source>
</evidence>
<dbReference type="PANTHER" id="PTHR48094">
    <property type="entry name" value="PROTEIN/NUCLEIC ACID DEGLYCASE DJ-1-RELATED"/>
    <property type="match status" value="1"/>
</dbReference>
<keyword evidence="2" id="KW-0456">Lyase</keyword>
<dbReference type="CDD" id="cd03141">
    <property type="entry name" value="GATase1_Hsp31_like"/>
    <property type="match status" value="1"/>
</dbReference>
<dbReference type="RefSeq" id="WP_276236943.1">
    <property type="nucleotide sequence ID" value="NZ_CP119989.1"/>
</dbReference>
<dbReference type="PANTHER" id="PTHR48094:SF11">
    <property type="entry name" value="GLUTATHIONE-INDEPENDENT GLYOXALASE HSP31-RELATED"/>
    <property type="match status" value="1"/>
</dbReference>
<dbReference type="GO" id="GO:0016829">
    <property type="term" value="F:lyase activity"/>
    <property type="evidence" value="ECO:0007669"/>
    <property type="project" value="UniProtKB-KW"/>
</dbReference>
<evidence type="ECO:0000256" key="2">
    <source>
        <dbReference type="ARBA" id="ARBA00023239"/>
    </source>
</evidence>
<dbReference type="InterPro" id="IPR029062">
    <property type="entry name" value="Class_I_gatase-like"/>
</dbReference>
<dbReference type="GeneID" id="79270548"/>
<evidence type="ECO:0000313" key="5">
    <source>
        <dbReference type="EMBL" id="MFC7098524.1"/>
    </source>
</evidence>